<dbReference type="InterPro" id="IPR049163">
    <property type="entry name" value="Pif1-like_2B_dom"/>
</dbReference>
<dbReference type="AlphaFoldDB" id="A0A511YWB5"/>
<dbReference type="SUPFAM" id="SSF52540">
    <property type="entry name" value="P-loop containing nucleoside triphosphate hydrolases"/>
    <property type="match status" value="2"/>
</dbReference>
<dbReference type="Gene3D" id="3.40.50.10190">
    <property type="entry name" value="BRCT domain"/>
    <property type="match status" value="1"/>
</dbReference>
<dbReference type="GO" id="GO:0003678">
    <property type="term" value="F:DNA helicase activity"/>
    <property type="evidence" value="ECO:0007669"/>
    <property type="project" value="InterPro"/>
</dbReference>
<dbReference type="InterPro" id="IPR010285">
    <property type="entry name" value="DNA_helicase_pif1-like_DEAD"/>
</dbReference>
<dbReference type="CDD" id="cd18809">
    <property type="entry name" value="SF1_C_RecD"/>
    <property type="match status" value="1"/>
</dbReference>
<feature type="domain" description="AAA+ ATPase" evidence="1">
    <location>
        <begin position="21"/>
        <end position="266"/>
    </location>
</feature>
<dbReference type="Proteomes" id="UP000321484">
    <property type="component" value="Unassembled WGS sequence"/>
</dbReference>
<dbReference type="RefSeq" id="WP_146819213.1">
    <property type="nucleotide sequence ID" value="NZ_BJYK01000001.1"/>
</dbReference>
<dbReference type="OrthoDB" id="9763659at2"/>
<dbReference type="Pfam" id="PF21530">
    <property type="entry name" value="Pif1_2B_dom"/>
    <property type="match status" value="1"/>
</dbReference>
<comment type="caution">
    <text evidence="2">The sequence shown here is derived from an EMBL/GenBank/DDBJ whole genome shotgun (WGS) entry which is preliminary data.</text>
</comment>
<gene>
    <name evidence="2" type="ORF">AFE02nite_12240</name>
</gene>
<keyword evidence="3" id="KW-1185">Reference proteome</keyword>
<dbReference type="Pfam" id="PF05970">
    <property type="entry name" value="PIF1"/>
    <property type="match status" value="1"/>
</dbReference>
<proteinExistence type="predicted"/>
<dbReference type="SMART" id="SM00382">
    <property type="entry name" value="AAA"/>
    <property type="match status" value="1"/>
</dbReference>
<sequence length="805" mass="86430">MADAPIIITDEFRHALTLLDEGRNLFLTGKAGTGKSTLIRHFMATTKRRVVVAAPTGIAALNVDGYTIHRLFGFTATTDLGAVLDGDYRPGRFGATLASLDTLILDEASMVRADLFDMLVAALERFGPRRGAPFGGVQVVLVGDLFQLPPVVPEDEKEFFETRYATPYFFSADRFSRDDFPTVALTTVFRQLGDQRLTGLLNAVREGVLVERARTELNARTDAEFEPPDDEFWLTLAPTNRVVTARNRQHLERLPGDGVVHVAVESGDLSLFDPPVEKVVELKVGAQVMLLNNDSADRWVNGTLGKVTELWHDDDGLAVKVEFRDGTSAEVRPHTWEATRPVIHGGTLRREVVGAYTQLPLKLAWAITIHKSQGQTMDRLVVDLRGGAFDYGQVYVALSRCTSMDGLVLTRPVLPKDLKTDRRVLRFLRASTAPDRTLRLCAISILTVGMEGRMSRPRPVELAVAFDDGSAISTLVNPQRDLDDARTAYGVTVDDVLLSPTLAEVWFAIAPLLDGCVPVGLEIDDTLSLIDFELKRLGLVVPLPLGIEIPPTGLRAEERQALAEPTALARARAAMRVAQRTGIDASGGSVFDASSLDEQDDVGPTSGAAYLLTRDGDAQAPASAAMPTLSALMDTSRLLSGVLLGRASLPVGAGATADAAVAAVVRDVVAERLMAAAARTTALPAELLARLRVLEGVLGIAVVDAIVAATTVGRGAIDEVLCRGARVCFTGTAVDARGVTWDRDQMNAAAAARGLVPVSSVTKSRCDALVVAEVGTQSGKARKAKELEKPVFSAEDFFAWIGTAK</sequence>
<dbReference type="InterPro" id="IPR027417">
    <property type="entry name" value="P-loop_NTPase"/>
</dbReference>
<dbReference type="InterPro" id="IPR051055">
    <property type="entry name" value="PIF1_helicase"/>
</dbReference>
<evidence type="ECO:0000313" key="2">
    <source>
        <dbReference type="EMBL" id="GEN79490.1"/>
    </source>
</evidence>
<protein>
    <recommendedName>
        <fullName evidence="1">AAA+ ATPase domain-containing protein</fullName>
    </recommendedName>
</protein>
<reference evidence="2 3" key="1">
    <citation type="submission" date="2019-07" db="EMBL/GenBank/DDBJ databases">
        <title>Whole genome shotgun sequence of Actinotalea fermentans NBRC 105374.</title>
        <authorList>
            <person name="Hosoyama A."/>
            <person name="Uohara A."/>
            <person name="Ohji S."/>
            <person name="Ichikawa N."/>
        </authorList>
    </citation>
    <scope>NUCLEOTIDE SEQUENCE [LARGE SCALE GENOMIC DNA]</scope>
    <source>
        <strain evidence="2 3">NBRC 105374</strain>
    </source>
</reference>
<dbReference type="Gene3D" id="3.40.50.300">
    <property type="entry name" value="P-loop containing nucleotide triphosphate hydrolases"/>
    <property type="match status" value="1"/>
</dbReference>
<dbReference type="GO" id="GO:0006281">
    <property type="term" value="P:DNA repair"/>
    <property type="evidence" value="ECO:0007669"/>
    <property type="project" value="InterPro"/>
</dbReference>
<accession>A0A511YWB5</accession>
<name>A0A511YWB5_9CELL</name>
<organism evidence="2 3">
    <name type="scientific">Actinotalea fermentans</name>
    <dbReference type="NCBI Taxonomy" id="43671"/>
    <lineage>
        <taxon>Bacteria</taxon>
        <taxon>Bacillati</taxon>
        <taxon>Actinomycetota</taxon>
        <taxon>Actinomycetes</taxon>
        <taxon>Micrococcales</taxon>
        <taxon>Cellulomonadaceae</taxon>
        <taxon>Actinotalea</taxon>
    </lineage>
</organism>
<dbReference type="PANTHER" id="PTHR47642">
    <property type="entry name" value="ATP-DEPENDENT DNA HELICASE"/>
    <property type="match status" value="1"/>
</dbReference>
<dbReference type="InterPro" id="IPR036420">
    <property type="entry name" value="BRCT_dom_sf"/>
</dbReference>
<evidence type="ECO:0000259" key="1">
    <source>
        <dbReference type="SMART" id="SM00382"/>
    </source>
</evidence>
<evidence type="ECO:0000313" key="3">
    <source>
        <dbReference type="Proteomes" id="UP000321484"/>
    </source>
</evidence>
<dbReference type="EMBL" id="BJYK01000001">
    <property type="protein sequence ID" value="GEN79490.1"/>
    <property type="molecule type" value="Genomic_DNA"/>
</dbReference>
<dbReference type="GO" id="GO:0000723">
    <property type="term" value="P:telomere maintenance"/>
    <property type="evidence" value="ECO:0007669"/>
    <property type="project" value="InterPro"/>
</dbReference>
<dbReference type="InterPro" id="IPR003593">
    <property type="entry name" value="AAA+_ATPase"/>
</dbReference>